<dbReference type="Pfam" id="PF13193">
    <property type="entry name" value="AMP-binding_C"/>
    <property type="match status" value="1"/>
</dbReference>
<evidence type="ECO:0000313" key="5">
    <source>
        <dbReference type="EMBL" id="PJJ53826.1"/>
    </source>
</evidence>
<dbReference type="GO" id="GO:0006631">
    <property type="term" value="P:fatty acid metabolic process"/>
    <property type="evidence" value="ECO:0007669"/>
    <property type="project" value="TreeGrafter"/>
</dbReference>
<evidence type="ECO:0000313" key="6">
    <source>
        <dbReference type="Proteomes" id="UP000230842"/>
    </source>
</evidence>
<dbReference type="Pfam" id="PF00501">
    <property type="entry name" value="AMP-binding"/>
    <property type="match status" value="1"/>
</dbReference>
<name>A0A0B2B625_9ACTN</name>
<dbReference type="InterPro" id="IPR042099">
    <property type="entry name" value="ANL_N_sf"/>
</dbReference>
<dbReference type="FunFam" id="3.30.300.30:FF:000008">
    <property type="entry name" value="2,3-dihydroxybenzoate-AMP ligase"/>
    <property type="match status" value="1"/>
</dbReference>
<accession>A0A0B2B625</accession>
<dbReference type="EMBL" id="PGEZ01000002">
    <property type="protein sequence ID" value="PJJ53826.1"/>
    <property type="molecule type" value="Genomic_DNA"/>
</dbReference>
<evidence type="ECO:0000256" key="1">
    <source>
        <dbReference type="ARBA" id="ARBA00006432"/>
    </source>
</evidence>
<dbReference type="PANTHER" id="PTHR43201:SF5">
    <property type="entry name" value="MEDIUM-CHAIN ACYL-COA LIGASE ACSF2, MITOCHONDRIAL"/>
    <property type="match status" value="1"/>
</dbReference>
<feature type="domain" description="AMP-binding enzyme C-terminal" evidence="4">
    <location>
        <begin position="457"/>
        <end position="532"/>
    </location>
</feature>
<dbReference type="InterPro" id="IPR000873">
    <property type="entry name" value="AMP-dep_synth/lig_dom"/>
</dbReference>
<organism evidence="5 6">
    <name type="scientific">Mumia flava</name>
    <dbReference type="NCBI Taxonomy" id="1348852"/>
    <lineage>
        <taxon>Bacteria</taxon>
        <taxon>Bacillati</taxon>
        <taxon>Actinomycetota</taxon>
        <taxon>Actinomycetes</taxon>
        <taxon>Propionibacteriales</taxon>
        <taxon>Nocardioidaceae</taxon>
        <taxon>Mumia</taxon>
    </lineage>
</organism>
<dbReference type="InterPro" id="IPR025110">
    <property type="entry name" value="AMP-bd_C"/>
</dbReference>
<evidence type="ECO:0000259" key="4">
    <source>
        <dbReference type="Pfam" id="PF13193"/>
    </source>
</evidence>
<dbReference type="Gene3D" id="3.40.50.12780">
    <property type="entry name" value="N-terminal domain of ligase-like"/>
    <property type="match status" value="1"/>
</dbReference>
<sequence>MTNELHGPGTHAVGVAGRSAASLLATGLVRPYGPVTLARIGKALVTWGTGPAGGYASLAARNDHGIALHDERGSMTFGEVHRQANALAHGLAARGVGAGDAVALMARNHRWFVVAAVAIGRLGADVLYLNTAFSGPQTVELLEREKPRAVIYDEEFGAVVDAVPADVARIVAWEETADVDGADATVAELVASGDDTEPGKPAREGRSVILTSGTTGTPKGANRGSGSIGAGAALLSRLPLRFGMRTHIAAPMFHTWGWAHLNLSMLLGSTLVLRRRFDPRDFLRTLAEQRCDAAIVVPVMIQRAMELPDEELARYDLSALRVVGASGSALPGDLAIAWMDRFGDNLYNTYGSTECAWATIAQPADMRAHPGTAGAPPIGTTVALLDDDGRPSVGSTGRVFVSNAAQFEGYTNGETKEQRSGLMATGDVGTIRDGLLFVEGRDDEMIVSGGENVYPQEVEDCLARHPAVLEVAAVGVDDEQFGQRLVAWVATRPDASVSEEQLQEHVRTHLARYKVPRAVVFVEELPRNATGKVLKRHLRHDESESE</sequence>
<feature type="domain" description="AMP-dependent synthetase/ligase" evidence="3">
    <location>
        <begin position="60"/>
        <end position="410"/>
    </location>
</feature>
<comment type="caution">
    <text evidence="5">The sequence shown here is derived from an EMBL/GenBank/DDBJ whole genome shotgun (WGS) entry which is preliminary data.</text>
</comment>
<dbReference type="PANTHER" id="PTHR43201">
    <property type="entry name" value="ACYL-COA SYNTHETASE"/>
    <property type="match status" value="1"/>
</dbReference>
<dbReference type="GO" id="GO:0031956">
    <property type="term" value="F:medium-chain fatty acid-CoA ligase activity"/>
    <property type="evidence" value="ECO:0007669"/>
    <property type="project" value="TreeGrafter"/>
</dbReference>
<dbReference type="PROSITE" id="PS00455">
    <property type="entry name" value="AMP_BINDING"/>
    <property type="match status" value="1"/>
</dbReference>
<protein>
    <submittedName>
        <fullName evidence="5">Fatty-acyl-CoA synthase</fullName>
    </submittedName>
</protein>
<proteinExistence type="inferred from homology"/>
<keyword evidence="6" id="KW-1185">Reference proteome</keyword>
<keyword evidence="2" id="KW-0436">Ligase</keyword>
<gene>
    <name evidence="5" type="ORF">CLV56_3324</name>
</gene>
<dbReference type="CDD" id="cd04433">
    <property type="entry name" value="AFD_class_I"/>
    <property type="match status" value="1"/>
</dbReference>
<comment type="similarity">
    <text evidence="1">Belongs to the ATP-dependent AMP-binding enzyme family.</text>
</comment>
<dbReference type="RefSeq" id="WP_039359392.1">
    <property type="nucleotide sequence ID" value="NZ_PGEZ01000002.1"/>
</dbReference>
<dbReference type="InterPro" id="IPR020845">
    <property type="entry name" value="AMP-binding_CS"/>
</dbReference>
<dbReference type="Gene3D" id="3.30.300.30">
    <property type="match status" value="1"/>
</dbReference>
<dbReference type="AlphaFoldDB" id="A0A0B2B625"/>
<reference evidence="5 6" key="1">
    <citation type="submission" date="2017-11" db="EMBL/GenBank/DDBJ databases">
        <title>Genomic Encyclopedia of Archaeal and Bacterial Type Strains, Phase II (KMG-II): From Individual Species to Whole Genera.</title>
        <authorList>
            <person name="Goeker M."/>
        </authorList>
    </citation>
    <scope>NUCLEOTIDE SEQUENCE [LARGE SCALE GENOMIC DNA]</scope>
    <source>
        <strain evidence="5 6">DSM 27763</strain>
    </source>
</reference>
<dbReference type="SUPFAM" id="SSF56801">
    <property type="entry name" value="Acetyl-CoA synthetase-like"/>
    <property type="match status" value="1"/>
</dbReference>
<dbReference type="Proteomes" id="UP000230842">
    <property type="component" value="Unassembled WGS sequence"/>
</dbReference>
<evidence type="ECO:0000259" key="3">
    <source>
        <dbReference type="Pfam" id="PF00501"/>
    </source>
</evidence>
<dbReference type="InterPro" id="IPR045851">
    <property type="entry name" value="AMP-bd_C_sf"/>
</dbReference>
<evidence type="ECO:0000256" key="2">
    <source>
        <dbReference type="ARBA" id="ARBA00022598"/>
    </source>
</evidence>
<dbReference type="OrthoDB" id="9803968at2"/>